<gene>
    <name evidence="2" type="ORF">GK091_19220</name>
</gene>
<dbReference type="InterPro" id="IPR022134">
    <property type="entry name" value="DUF3667"/>
</dbReference>
<dbReference type="AlphaFoldDB" id="A0A6M0IN99"/>
<proteinExistence type="predicted"/>
<evidence type="ECO:0000256" key="1">
    <source>
        <dbReference type="SAM" id="Phobius"/>
    </source>
</evidence>
<feature type="transmembrane region" description="Helical" evidence="1">
    <location>
        <begin position="264"/>
        <end position="284"/>
    </location>
</feature>
<accession>A0A6M0IN99</accession>
<evidence type="ECO:0000313" key="3">
    <source>
        <dbReference type="Proteomes" id="UP000477386"/>
    </source>
</evidence>
<feature type="transmembrane region" description="Helical" evidence="1">
    <location>
        <begin position="322"/>
        <end position="342"/>
    </location>
</feature>
<reference evidence="2 3" key="1">
    <citation type="submission" date="2020-02" db="EMBL/GenBank/DDBJ databases">
        <title>Draft genome sequence of two Spirosoma agri KCTC 52727 and Spirosoma terrae KCTC 52035.</title>
        <authorList>
            <person name="Rojas J."/>
            <person name="Ambika Manirajan B."/>
            <person name="Ratering S."/>
            <person name="Suarez C."/>
            <person name="Schnell S."/>
        </authorList>
    </citation>
    <scope>NUCLEOTIDE SEQUENCE [LARGE SCALE GENOMIC DNA]</scope>
    <source>
        <strain evidence="2 3">KCTC 52727</strain>
    </source>
</reference>
<dbReference type="Pfam" id="PF12412">
    <property type="entry name" value="DUF3667"/>
    <property type="match status" value="1"/>
</dbReference>
<evidence type="ECO:0000313" key="2">
    <source>
        <dbReference type="EMBL" id="NEU69025.1"/>
    </source>
</evidence>
<feature type="transmembrane region" description="Helical" evidence="1">
    <location>
        <begin position="354"/>
        <end position="376"/>
    </location>
</feature>
<protein>
    <submittedName>
        <fullName evidence="2">DUF3667 domain-containing protein</fullName>
    </submittedName>
</protein>
<sequence>MPLGHIFYEFVESITHFDNKLWNSLKAIFTRPGKMTAEFLEGKRARYVPPARLYVFVSVIFFFLVGKFADHQLEEGMKAIYGTSDKRSDGDTTDTNGILKIDLSDLINNKSLLRSRGLYKLGKKINLNTTFSKEGLARVARRLKRLQPHQLDSLLTQDDVPLADSNRTKLRELIALVPKDPMVSIVSTDFSSMMGKNFKTEEEREKYEEKLSHMSDAQIDSLIRADGSKPNWFMRKFYQRQGKFSHLGKGENTHELIHSITKNLSVVMFVLMPFVAILLLLFYFRRGRYYYEHLIFSVHIHMVLFLLFSMALLTTYVTSPKVTSSVLLWTFWISWFYFLLSLKRVYNQSWSKTILKCLLLSMMYGFSAVLFMLGALTSVY</sequence>
<dbReference type="EMBL" id="JAAGNZ010000002">
    <property type="protein sequence ID" value="NEU69025.1"/>
    <property type="molecule type" value="Genomic_DNA"/>
</dbReference>
<organism evidence="2 3">
    <name type="scientific">Spirosoma agri</name>
    <dbReference type="NCBI Taxonomy" id="1987381"/>
    <lineage>
        <taxon>Bacteria</taxon>
        <taxon>Pseudomonadati</taxon>
        <taxon>Bacteroidota</taxon>
        <taxon>Cytophagia</taxon>
        <taxon>Cytophagales</taxon>
        <taxon>Cytophagaceae</taxon>
        <taxon>Spirosoma</taxon>
    </lineage>
</organism>
<keyword evidence="3" id="KW-1185">Reference proteome</keyword>
<dbReference type="Proteomes" id="UP000477386">
    <property type="component" value="Unassembled WGS sequence"/>
</dbReference>
<keyword evidence="1" id="KW-0472">Membrane</keyword>
<name>A0A6M0IN99_9BACT</name>
<feature type="transmembrane region" description="Helical" evidence="1">
    <location>
        <begin position="296"/>
        <end position="316"/>
    </location>
</feature>
<comment type="caution">
    <text evidence="2">The sequence shown here is derived from an EMBL/GenBank/DDBJ whole genome shotgun (WGS) entry which is preliminary data.</text>
</comment>
<keyword evidence="1" id="KW-1133">Transmembrane helix</keyword>
<keyword evidence="1" id="KW-0812">Transmembrane</keyword>